<evidence type="ECO:0000313" key="1">
    <source>
        <dbReference type="EMBL" id="AIZ15435.1"/>
    </source>
</evidence>
<reference evidence="1 2" key="1">
    <citation type="journal article" date="2015" name="Genome Announc.">
        <title>Complete and Assembled Genome Sequence of Bifidobacterium kashiwanohense PV20-2, Isolated from the Feces of an Anemic Kenyan Infant.</title>
        <authorList>
            <person name="Vazquez-Gutierrez P."/>
            <person name="Lacroix C."/>
            <person name="Chassard C."/>
            <person name="Klumpp J."/>
            <person name="Jans C."/>
            <person name="Stevens M.J."/>
        </authorList>
    </citation>
    <scope>NUCLEOTIDE SEQUENCE [LARGE SCALE GENOMIC DNA]</scope>
    <source>
        <strain evidence="1 2">PV20-2</strain>
    </source>
</reference>
<dbReference type="HOGENOM" id="CLU_1522311_0_0_11"/>
<dbReference type="STRING" id="1447716.AH68_05045"/>
<accession>A0A0A7I872</accession>
<organism evidence="1 2">
    <name type="scientific">Bifidobacterium catenulatum PV20-2</name>
    <dbReference type="NCBI Taxonomy" id="1447716"/>
    <lineage>
        <taxon>Bacteria</taxon>
        <taxon>Bacillati</taxon>
        <taxon>Actinomycetota</taxon>
        <taxon>Actinomycetes</taxon>
        <taxon>Bifidobacteriales</taxon>
        <taxon>Bifidobacteriaceae</taxon>
        <taxon>Bifidobacterium</taxon>
    </lineage>
</organism>
<dbReference type="EMBL" id="CP007456">
    <property type="protein sequence ID" value="AIZ15435.1"/>
    <property type="molecule type" value="Genomic_DNA"/>
</dbReference>
<evidence type="ECO:0000313" key="2">
    <source>
        <dbReference type="Proteomes" id="UP000030625"/>
    </source>
</evidence>
<proteinExistence type="predicted"/>
<sequence length="179" mass="20368">MIDVNLLPRELTGYVGYVCWQWFERHFSRDEVPYIRGGACGLVPDLRDNLIDVVQNCFADGGLDDETVGRFVALYATLPFDVDEARRLAENDFLYVADADTRLAFELCVLVFDAMFPQHVEVRQTDVDGTLEHIAFPASWQHDLAVSSTPENRMSAYRNGLSAVRKAYDKMFDRFGEAD</sequence>
<dbReference type="KEGG" id="bka:AH68_05045"/>
<name>A0A0A7I872_9BIFI</name>
<dbReference type="Proteomes" id="UP000030625">
    <property type="component" value="Chromosome"/>
</dbReference>
<dbReference type="RefSeq" id="WP_039198161.1">
    <property type="nucleotide sequence ID" value="NZ_CP007456.1"/>
</dbReference>
<protein>
    <submittedName>
        <fullName evidence="1">Uncharacterized protein</fullName>
    </submittedName>
</protein>
<gene>
    <name evidence="1" type="ORF">AH68_05045</name>
</gene>
<dbReference type="AlphaFoldDB" id="A0A0A7I872"/>